<sequence>MSQLDRYLFSQSIKPLMLITLCVTAIVWLTQILQRVDLMVEDGGTLSAFLKVTVLIIPNLLAVITPFTLFAAALFILNRLKGDSEMAVMSASGASTFRVARPLLALAALGTAFSFYLNLDLMPRSYRVLKDTVQSVRSDIAKSLIRAGEFTTVVDGLMVYAEEVRPGGQYLGMLIYDERNPNRPTTYMAEAGLYRNTVFGPRLHLARGNFQTPDNSGKVNVTGFTETAVDLTQYQQSGGPGYREPTERYISELLYPDMSVPYDIQEEGVLKAEGHARLSSPFYNILFVLIAMLALIKGPFNRNGYSRRILYASGIAIFLRVIGFTLENAAASAPVMNIVQYVLPIGGSIICLAILVGLPRFGLRTSKRNLTNRIYLRRAN</sequence>
<proteinExistence type="predicted"/>
<feature type="transmembrane region" description="Helical" evidence="6">
    <location>
        <begin position="99"/>
        <end position="119"/>
    </location>
</feature>
<dbReference type="EMBL" id="BMGZ01000001">
    <property type="protein sequence ID" value="GGH95378.1"/>
    <property type="molecule type" value="Genomic_DNA"/>
</dbReference>
<evidence type="ECO:0000256" key="4">
    <source>
        <dbReference type="ARBA" id="ARBA00022989"/>
    </source>
</evidence>
<gene>
    <name evidence="8" type="ORF">FF098_005820</name>
    <name evidence="7" type="ORF">GCM10011355_11770</name>
</gene>
<feature type="transmembrane region" description="Helical" evidence="6">
    <location>
        <begin position="53"/>
        <end position="78"/>
    </location>
</feature>
<dbReference type="Pfam" id="PF03739">
    <property type="entry name" value="LptF_LptG"/>
    <property type="match status" value="1"/>
</dbReference>
<reference evidence="7" key="1">
    <citation type="journal article" date="2014" name="Int. J. Syst. Evol. Microbiol.">
        <title>Complete genome sequence of Corynebacterium casei LMG S-19264T (=DSM 44701T), isolated from a smear-ripened cheese.</title>
        <authorList>
            <consortium name="US DOE Joint Genome Institute (JGI-PGF)"/>
            <person name="Walter F."/>
            <person name="Albersmeier A."/>
            <person name="Kalinowski J."/>
            <person name="Ruckert C."/>
        </authorList>
    </citation>
    <scope>NUCLEOTIDE SEQUENCE</scope>
    <source>
        <strain evidence="7">CGMCC 1.14984</strain>
    </source>
</reference>
<evidence type="ECO:0000313" key="8">
    <source>
        <dbReference type="EMBL" id="NHK27417.1"/>
    </source>
</evidence>
<keyword evidence="10" id="KW-1185">Reference proteome</keyword>
<evidence type="ECO:0000256" key="3">
    <source>
        <dbReference type="ARBA" id="ARBA00022692"/>
    </source>
</evidence>
<dbReference type="GO" id="GO:0015920">
    <property type="term" value="P:lipopolysaccharide transport"/>
    <property type="evidence" value="ECO:0007669"/>
    <property type="project" value="TreeGrafter"/>
</dbReference>
<dbReference type="PANTHER" id="PTHR33529">
    <property type="entry name" value="SLR0882 PROTEIN-RELATED"/>
    <property type="match status" value="1"/>
</dbReference>
<dbReference type="AlphaFoldDB" id="A0A8J3EQL8"/>
<dbReference type="GO" id="GO:0043190">
    <property type="term" value="C:ATP-binding cassette (ABC) transporter complex"/>
    <property type="evidence" value="ECO:0007669"/>
    <property type="project" value="TreeGrafter"/>
</dbReference>
<evidence type="ECO:0000256" key="2">
    <source>
        <dbReference type="ARBA" id="ARBA00022475"/>
    </source>
</evidence>
<dbReference type="InterPro" id="IPR005495">
    <property type="entry name" value="LptG/LptF_permease"/>
</dbReference>
<feature type="transmembrane region" description="Helical" evidence="6">
    <location>
        <begin position="278"/>
        <end position="296"/>
    </location>
</feature>
<comment type="subcellular location">
    <subcellularLocation>
        <location evidence="1">Cell membrane</location>
        <topology evidence="1">Multi-pass membrane protein</topology>
    </subcellularLocation>
</comment>
<dbReference type="Proteomes" id="UP000818603">
    <property type="component" value="Unassembled WGS sequence"/>
</dbReference>
<protein>
    <submittedName>
        <fullName evidence="8">LptF/LptG family permease</fullName>
    </submittedName>
</protein>
<evidence type="ECO:0000256" key="5">
    <source>
        <dbReference type="ARBA" id="ARBA00023136"/>
    </source>
</evidence>
<dbReference type="PANTHER" id="PTHR33529:SF6">
    <property type="entry name" value="YJGP_YJGQ FAMILY PERMEASE"/>
    <property type="match status" value="1"/>
</dbReference>
<organism evidence="7 9">
    <name type="scientific">Aquisalinus luteolus</name>
    <dbReference type="NCBI Taxonomy" id="1566827"/>
    <lineage>
        <taxon>Bacteria</taxon>
        <taxon>Pseudomonadati</taxon>
        <taxon>Pseudomonadota</taxon>
        <taxon>Alphaproteobacteria</taxon>
        <taxon>Parvularculales</taxon>
        <taxon>Parvularculaceae</taxon>
        <taxon>Aquisalinus</taxon>
    </lineage>
</organism>
<feature type="transmembrane region" description="Helical" evidence="6">
    <location>
        <begin position="12"/>
        <end position="33"/>
    </location>
</feature>
<keyword evidence="4 6" id="KW-1133">Transmembrane helix</keyword>
<evidence type="ECO:0000313" key="7">
    <source>
        <dbReference type="EMBL" id="GGH95378.1"/>
    </source>
</evidence>
<evidence type="ECO:0000313" key="10">
    <source>
        <dbReference type="Proteomes" id="UP000818603"/>
    </source>
</evidence>
<keyword evidence="3 6" id="KW-0812">Transmembrane</keyword>
<reference evidence="8 10" key="2">
    <citation type="submission" date="2020-02" db="EMBL/GenBank/DDBJ databases">
        <title>Genome sequence of Parvularcula flava strain NH6-79.</title>
        <authorList>
            <person name="Abdul Karim M.H."/>
            <person name="Lam M.Q."/>
            <person name="Chen S.J."/>
            <person name="Yahya A."/>
            <person name="Shahir S."/>
            <person name="Shamsir M.S."/>
            <person name="Chong C.S."/>
        </authorList>
    </citation>
    <scope>NUCLEOTIDE SEQUENCE [LARGE SCALE GENOMIC DNA]</scope>
    <source>
        <strain evidence="8 10">NH6-79</strain>
    </source>
</reference>
<name>A0A8J3EQL8_9PROT</name>
<reference evidence="7" key="3">
    <citation type="submission" date="2020-09" db="EMBL/GenBank/DDBJ databases">
        <authorList>
            <person name="Sun Q."/>
            <person name="Zhou Y."/>
        </authorList>
    </citation>
    <scope>NUCLEOTIDE SEQUENCE</scope>
    <source>
        <strain evidence="7">CGMCC 1.14984</strain>
    </source>
</reference>
<evidence type="ECO:0000313" key="9">
    <source>
        <dbReference type="Proteomes" id="UP000621856"/>
    </source>
</evidence>
<accession>A0A8J3EQL8</accession>
<evidence type="ECO:0000256" key="6">
    <source>
        <dbReference type="SAM" id="Phobius"/>
    </source>
</evidence>
<evidence type="ECO:0000256" key="1">
    <source>
        <dbReference type="ARBA" id="ARBA00004651"/>
    </source>
</evidence>
<feature type="transmembrane region" description="Helical" evidence="6">
    <location>
        <begin position="308"/>
        <end position="326"/>
    </location>
</feature>
<dbReference type="EMBL" id="VCJR02000001">
    <property type="protein sequence ID" value="NHK27417.1"/>
    <property type="molecule type" value="Genomic_DNA"/>
</dbReference>
<feature type="transmembrane region" description="Helical" evidence="6">
    <location>
        <begin position="338"/>
        <end position="358"/>
    </location>
</feature>
<comment type="caution">
    <text evidence="7">The sequence shown here is derived from an EMBL/GenBank/DDBJ whole genome shotgun (WGS) entry which is preliminary data.</text>
</comment>
<keyword evidence="2" id="KW-1003">Cell membrane</keyword>
<keyword evidence="5 6" id="KW-0472">Membrane</keyword>
<dbReference type="Proteomes" id="UP000621856">
    <property type="component" value="Unassembled WGS sequence"/>
</dbReference>
<dbReference type="RefSeq" id="WP_155138352.1">
    <property type="nucleotide sequence ID" value="NZ_BMGZ01000001.1"/>
</dbReference>